<evidence type="ECO:0008006" key="4">
    <source>
        <dbReference type="Google" id="ProtNLM"/>
    </source>
</evidence>
<evidence type="ECO:0000313" key="3">
    <source>
        <dbReference type="Proteomes" id="UP000321595"/>
    </source>
</evidence>
<keyword evidence="3" id="KW-1185">Reference proteome</keyword>
<gene>
    <name evidence="2" type="ORF">FRD01_07150</name>
</gene>
<reference evidence="2 3" key="1">
    <citation type="submission" date="2019-08" db="EMBL/GenBank/DDBJ databases">
        <authorList>
            <person name="Liang Q."/>
        </authorList>
    </citation>
    <scope>NUCLEOTIDE SEQUENCE [LARGE SCALE GENOMIC DNA]</scope>
    <source>
        <strain evidence="2 3">V1718</strain>
    </source>
</reference>
<protein>
    <recommendedName>
        <fullName evidence="4">Restriction endonuclease</fullName>
    </recommendedName>
</protein>
<sequence>MSEQVFRNHGQLFEEQGLSEIGNTAEWGASRIDEVRHALLELNNRREQLFEEMEEGKQLSELETQYHWVSAVFRYLGFTFSIAEQPPGGDESARPDFTLFYNGDDFRNALNHRGEREFFSQALGVVRCLPWDASLDEYESSHEGPNNPAYDIDRIIRSTGVNWGILTNGQEWRLYHRETSGLFSTYFQVNLMEALLSGDLNQFKYFWTIFSPEGLGGFESQEPLVHRLLH</sequence>
<organism evidence="2 3">
    <name type="scientific">Microvenator marinus</name>
    <dbReference type="NCBI Taxonomy" id="2600177"/>
    <lineage>
        <taxon>Bacteria</taxon>
        <taxon>Deltaproteobacteria</taxon>
        <taxon>Bradymonadales</taxon>
        <taxon>Microvenatoraceae</taxon>
        <taxon>Microvenator</taxon>
    </lineage>
</organism>
<feature type="coiled-coil region" evidence="1">
    <location>
        <begin position="32"/>
        <end position="59"/>
    </location>
</feature>
<dbReference type="OrthoDB" id="9761012at2"/>
<accession>A0A5B8XN19</accession>
<proteinExistence type="predicted"/>
<name>A0A5B8XN19_9DELT</name>
<dbReference type="KEGG" id="bbae:FRD01_07150"/>
<dbReference type="EMBL" id="CP042467">
    <property type="protein sequence ID" value="QED27020.1"/>
    <property type="molecule type" value="Genomic_DNA"/>
</dbReference>
<dbReference type="Proteomes" id="UP000321595">
    <property type="component" value="Chromosome"/>
</dbReference>
<dbReference type="RefSeq" id="WP_146958705.1">
    <property type="nucleotide sequence ID" value="NZ_CP042467.1"/>
</dbReference>
<dbReference type="AlphaFoldDB" id="A0A5B8XN19"/>
<keyword evidence="1" id="KW-0175">Coiled coil</keyword>
<evidence type="ECO:0000256" key="1">
    <source>
        <dbReference type="SAM" id="Coils"/>
    </source>
</evidence>
<evidence type="ECO:0000313" key="2">
    <source>
        <dbReference type="EMBL" id="QED27020.1"/>
    </source>
</evidence>